<dbReference type="Proteomes" id="UP000324800">
    <property type="component" value="Unassembled WGS sequence"/>
</dbReference>
<comment type="caution">
    <text evidence="1">The sequence shown here is derived from an EMBL/GenBank/DDBJ whole genome shotgun (WGS) entry which is preliminary data.</text>
</comment>
<evidence type="ECO:0000313" key="2">
    <source>
        <dbReference type="Proteomes" id="UP000324800"/>
    </source>
</evidence>
<organism evidence="1 2">
    <name type="scientific">Streblomastix strix</name>
    <dbReference type="NCBI Taxonomy" id="222440"/>
    <lineage>
        <taxon>Eukaryota</taxon>
        <taxon>Metamonada</taxon>
        <taxon>Preaxostyla</taxon>
        <taxon>Oxymonadida</taxon>
        <taxon>Streblomastigidae</taxon>
        <taxon>Streblomastix</taxon>
    </lineage>
</organism>
<reference evidence="1 2" key="1">
    <citation type="submission" date="2019-03" db="EMBL/GenBank/DDBJ databases">
        <title>Single cell metagenomics reveals metabolic interactions within the superorganism composed of flagellate Streblomastix strix and complex community of Bacteroidetes bacteria on its surface.</title>
        <authorList>
            <person name="Treitli S.C."/>
            <person name="Kolisko M."/>
            <person name="Husnik F."/>
            <person name="Keeling P."/>
            <person name="Hampl V."/>
        </authorList>
    </citation>
    <scope>NUCLEOTIDE SEQUENCE [LARGE SCALE GENOMIC DNA]</scope>
    <source>
        <strain evidence="1">ST1C</strain>
    </source>
</reference>
<name>A0A5J4TQR9_9EUKA</name>
<accession>A0A5J4TQR9</accession>
<protein>
    <submittedName>
        <fullName evidence="1">Uncharacterized protein</fullName>
    </submittedName>
</protein>
<dbReference type="EMBL" id="SNRW01027194">
    <property type="protein sequence ID" value="KAA6360252.1"/>
    <property type="molecule type" value="Genomic_DNA"/>
</dbReference>
<evidence type="ECO:0000313" key="1">
    <source>
        <dbReference type="EMBL" id="KAA6360252.1"/>
    </source>
</evidence>
<sequence length="80" mass="9130">MRKLEEKIRADLAVNPLLGPEDEQFRHKIALLLQAESKHVDNNQSRTAPDINFLKNVIHQQATTSERKASEVELGLKTKK</sequence>
<gene>
    <name evidence="1" type="ORF">EZS28_044221</name>
</gene>
<feature type="non-terminal residue" evidence="1">
    <location>
        <position position="80"/>
    </location>
</feature>
<proteinExistence type="predicted"/>
<dbReference type="AlphaFoldDB" id="A0A5J4TQR9"/>